<dbReference type="GO" id="GO:0046872">
    <property type="term" value="F:metal ion binding"/>
    <property type="evidence" value="ECO:0007669"/>
    <property type="project" value="UniProtKB-KW"/>
</dbReference>
<keyword evidence="5" id="KW-0482">Metalloprotease</keyword>
<sequence length="607" mass="66363">MFQSFETTSSPDQGPPRLARLRDAMDDAGLDAFLVPRADAHQGEYVAPHDERLAWLSGFTGSAGFCVATVSRAAVFIDGRYRVQARAQCAEDFEKVAWPEVSIGSWLRDALPDGGVMGYDPWLHTRGEIDRLSESLKGSDITLLAVTQNPVNAIWPDQPDPPRGKIVVQPIEFAGETLELKCQRLATELRARGQGATVLTLPDSIAWLLNIRGSDIPRNPVPHVFAILFADGQVTLFADDDKCDDALIEHLGPDVTVESPSAFAATLHGLAREVQGAVRLDRATCPIWVEQQLTGASIAWDTDPCALPKACKNTTEIAGAREAHLRDAAAMCRFLAWFDATAESASQTGLTEIDLVTRLEIFRRETNALMEISFETICGAGPNGALPHYRVSTDSNRRLKDGDLVVLDSGGQYLDGTTDITRTLLVGPEAGVAEKAAFTRVLKGMIAVSRLRFPKGLAGQHLDALARYPLWLAGLDYDHGTGHGVGSYLCVHEGPQRLSRVSDVPFQPGMILSNEPGYYREGAFGIRIENLIVVQRAEALPEGDDRAMLDFETLTFVPIDRRLMDRTLLSAEEVDWINAYHAACREKVAPRLDGAALVWLDQATEKL</sequence>
<dbReference type="Proteomes" id="UP000265848">
    <property type="component" value="Unassembled WGS sequence"/>
</dbReference>
<dbReference type="Gene3D" id="3.90.230.10">
    <property type="entry name" value="Creatinase/methionine aminopeptidase superfamily"/>
    <property type="match status" value="1"/>
</dbReference>
<evidence type="ECO:0000313" key="10">
    <source>
        <dbReference type="EMBL" id="RII39135.1"/>
    </source>
</evidence>
<proteinExistence type="inferred from homology"/>
<dbReference type="InterPro" id="IPR001131">
    <property type="entry name" value="Peptidase_M24B_aminopep-P_CS"/>
</dbReference>
<dbReference type="OrthoDB" id="9806388at2"/>
<evidence type="ECO:0000256" key="2">
    <source>
        <dbReference type="ARBA" id="ARBA00022670"/>
    </source>
</evidence>
<dbReference type="InterPro" id="IPR000587">
    <property type="entry name" value="Creatinase_N"/>
</dbReference>
<dbReference type="InterPro" id="IPR033740">
    <property type="entry name" value="Pept_M24B"/>
</dbReference>
<dbReference type="AlphaFoldDB" id="A0A399J182"/>
<dbReference type="InterPro" id="IPR000994">
    <property type="entry name" value="Pept_M24"/>
</dbReference>
<keyword evidence="2" id="KW-0645">Protease</keyword>
<evidence type="ECO:0000259" key="7">
    <source>
        <dbReference type="Pfam" id="PF00557"/>
    </source>
</evidence>
<feature type="domain" description="Peptidase M24 C-terminal" evidence="9">
    <location>
        <begin position="548"/>
        <end position="607"/>
    </location>
</feature>
<evidence type="ECO:0000259" key="8">
    <source>
        <dbReference type="Pfam" id="PF01321"/>
    </source>
</evidence>
<evidence type="ECO:0000259" key="9">
    <source>
        <dbReference type="Pfam" id="PF16188"/>
    </source>
</evidence>
<comment type="similarity">
    <text evidence="1 6">Belongs to the peptidase M24B family.</text>
</comment>
<evidence type="ECO:0000313" key="11">
    <source>
        <dbReference type="Proteomes" id="UP000265848"/>
    </source>
</evidence>
<gene>
    <name evidence="10" type="ORF">DL237_08230</name>
</gene>
<dbReference type="Pfam" id="PF16188">
    <property type="entry name" value="Peptidase_M24_C"/>
    <property type="match status" value="1"/>
</dbReference>
<evidence type="ECO:0000256" key="3">
    <source>
        <dbReference type="ARBA" id="ARBA00022723"/>
    </source>
</evidence>
<feature type="domain" description="Peptidase M24" evidence="7">
    <location>
        <begin position="320"/>
        <end position="535"/>
    </location>
</feature>
<protein>
    <submittedName>
        <fullName evidence="10">Aminopeptidase P family protein</fullName>
    </submittedName>
</protein>
<evidence type="ECO:0000256" key="5">
    <source>
        <dbReference type="ARBA" id="ARBA00023049"/>
    </source>
</evidence>
<dbReference type="PROSITE" id="PS00491">
    <property type="entry name" value="PROLINE_PEPTIDASE"/>
    <property type="match status" value="1"/>
</dbReference>
<feature type="domain" description="Creatinase N-terminal" evidence="8">
    <location>
        <begin position="17"/>
        <end position="140"/>
    </location>
</feature>
<accession>A0A399J182</accession>
<keyword evidence="3 6" id="KW-0479">Metal-binding</keyword>
<organism evidence="10 11">
    <name type="scientific">Pseudooceanicola sediminis</name>
    <dbReference type="NCBI Taxonomy" id="2211117"/>
    <lineage>
        <taxon>Bacteria</taxon>
        <taxon>Pseudomonadati</taxon>
        <taxon>Pseudomonadota</taxon>
        <taxon>Alphaproteobacteria</taxon>
        <taxon>Rhodobacterales</taxon>
        <taxon>Paracoccaceae</taxon>
        <taxon>Pseudooceanicola</taxon>
    </lineage>
</organism>
<name>A0A399J182_9RHOB</name>
<comment type="caution">
    <text evidence="10">The sequence shown here is derived from an EMBL/GenBank/DDBJ whole genome shotgun (WGS) entry which is preliminary data.</text>
</comment>
<dbReference type="Pfam" id="PF16189">
    <property type="entry name" value="Creatinase_N_2"/>
    <property type="match status" value="1"/>
</dbReference>
<keyword evidence="11" id="KW-1185">Reference proteome</keyword>
<dbReference type="FunFam" id="3.90.230.10:FF:000009">
    <property type="entry name" value="xaa-Pro aminopeptidase 2"/>
    <property type="match status" value="1"/>
</dbReference>
<dbReference type="PANTHER" id="PTHR43763">
    <property type="entry name" value="XAA-PRO AMINOPEPTIDASE 1"/>
    <property type="match status" value="1"/>
</dbReference>
<evidence type="ECO:0000256" key="1">
    <source>
        <dbReference type="ARBA" id="ARBA00008766"/>
    </source>
</evidence>
<dbReference type="InterPro" id="IPR036005">
    <property type="entry name" value="Creatinase/aminopeptidase-like"/>
</dbReference>
<dbReference type="InterPro" id="IPR032416">
    <property type="entry name" value="Peptidase_M24_C"/>
</dbReference>
<dbReference type="Gene3D" id="3.40.350.10">
    <property type="entry name" value="Creatinase/prolidase N-terminal domain"/>
    <property type="match status" value="2"/>
</dbReference>
<dbReference type="Pfam" id="PF00557">
    <property type="entry name" value="Peptidase_M24"/>
    <property type="match status" value="1"/>
</dbReference>
<dbReference type="InterPro" id="IPR029149">
    <property type="entry name" value="Creatin/AminoP/Spt16_N"/>
</dbReference>
<evidence type="ECO:0000256" key="4">
    <source>
        <dbReference type="ARBA" id="ARBA00022801"/>
    </source>
</evidence>
<keyword evidence="4" id="KW-0378">Hydrolase</keyword>
<dbReference type="GO" id="GO:0006508">
    <property type="term" value="P:proteolysis"/>
    <property type="evidence" value="ECO:0007669"/>
    <property type="project" value="UniProtKB-KW"/>
</dbReference>
<dbReference type="InterPro" id="IPR050422">
    <property type="entry name" value="X-Pro_aminopeptidase_P"/>
</dbReference>
<dbReference type="Pfam" id="PF01321">
    <property type="entry name" value="Creatinase_N"/>
    <property type="match status" value="1"/>
</dbReference>
<dbReference type="RefSeq" id="WP_119398576.1">
    <property type="nucleotide sequence ID" value="NZ_QWJJ01000006.1"/>
</dbReference>
<dbReference type="GO" id="GO:0005737">
    <property type="term" value="C:cytoplasm"/>
    <property type="evidence" value="ECO:0007669"/>
    <property type="project" value="UniProtKB-ARBA"/>
</dbReference>
<keyword evidence="10" id="KW-0031">Aminopeptidase</keyword>
<dbReference type="SUPFAM" id="SSF55920">
    <property type="entry name" value="Creatinase/aminopeptidase"/>
    <property type="match status" value="1"/>
</dbReference>
<dbReference type="EMBL" id="QWJJ01000006">
    <property type="protein sequence ID" value="RII39135.1"/>
    <property type="molecule type" value="Genomic_DNA"/>
</dbReference>
<evidence type="ECO:0000256" key="6">
    <source>
        <dbReference type="RuleBase" id="RU000590"/>
    </source>
</evidence>
<reference evidence="10 11" key="1">
    <citation type="submission" date="2018-08" db="EMBL/GenBank/DDBJ databases">
        <title>Pseudooceanicola sediminis CY03 in the family Rhodobacteracea.</title>
        <authorList>
            <person name="Zhang Y.-J."/>
        </authorList>
    </citation>
    <scope>NUCLEOTIDE SEQUENCE [LARGE SCALE GENOMIC DNA]</scope>
    <source>
        <strain evidence="10 11">CY03</strain>
    </source>
</reference>
<dbReference type="CDD" id="cd01085">
    <property type="entry name" value="APP"/>
    <property type="match status" value="1"/>
</dbReference>
<dbReference type="PANTHER" id="PTHR43763:SF6">
    <property type="entry name" value="XAA-PRO AMINOPEPTIDASE 1"/>
    <property type="match status" value="1"/>
</dbReference>
<dbReference type="SUPFAM" id="SSF53092">
    <property type="entry name" value="Creatinase/prolidase N-terminal domain"/>
    <property type="match status" value="1"/>
</dbReference>
<dbReference type="GO" id="GO:0070006">
    <property type="term" value="F:metalloaminopeptidase activity"/>
    <property type="evidence" value="ECO:0007669"/>
    <property type="project" value="InterPro"/>
</dbReference>